<evidence type="ECO:0000313" key="2">
    <source>
        <dbReference type="EMBL" id="SFC82386.1"/>
    </source>
</evidence>
<reference evidence="2 3" key="1">
    <citation type="submission" date="2016-10" db="EMBL/GenBank/DDBJ databases">
        <authorList>
            <person name="de Groot N.N."/>
        </authorList>
    </citation>
    <scope>NUCLEOTIDE SEQUENCE [LARGE SCALE GENOMIC DNA]</scope>
    <source>
        <strain evidence="2 3">DSM 6793</strain>
    </source>
</reference>
<sequence length="396" mass="44130">MAGIFFTLFYGIMAVILGVLISGSFKKFSQNQGFAKSFAPVLVALPVLAIIGSVGWFIRSEHLKEAKRSFEAKNTRWGLMDKTGKYTIAPTYLWPLEEVNAQGITFATVYEQTESSYDTLVFEATGKSLPKQKFEKIPAVWEAKVSERAMSFFKNVYNEIGTIRVERYAGEGFVECWYTARGKKNDSRYKYYFYVDTLGIQVIDNKSKGVRGGWRIGSPFSNGFALVYDTDTNFAFIDTNGKYRANYDKATPFGSGYASVFTYKNGWQIIDTTFKVVAILGEKYSEVEQVAEGKAAFVLGEKPLFFGEDNTLMGVLDAATGKEIIAPKFKQIKPFSEGLAAAQDAQTLLWGYIDASGNWVLHAKWVQAESFKNGYATTAIALPDERSGLSKTLGIY</sequence>
<dbReference type="Proteomes" id="UP000199514">
    <property type="component" value="Unassembled WGS sequence"/>
</dbReference>
<keyword evidence="3" id="KW-1185">Reference proteome</keyword>
<dbReference type="Pfam" id="PF14903">
    <property type="entry name" value="WG_beta_rep"/>
    <property type="match status" value="3"/>
</dbReference>
<dbReference type="EMBL" id="FOLE01000010">
    <property type="protein sequence ID" value="SFC82386.1"/>
    <property type="molecule type" value="Genomic_DNA"/>
</dbReference>
<gene>
    <name evidence="2" type="ORF">SAMN05421780_110103</name>
</gene>
<keyword evidence="1" id="KW-0472">Membrane</keyword>
<dbReference type="PANTHER" id="PTHR37841:SF1">
    <property type="entry name" value="DUF3298 DOMAIN-CONTAINING PROTEIN"/>
    <property type="match status" value="1"/>
</dbReference>
<feature type="transmembrane region" description="Helical" evidence="1">
    <location>
        <begin position="6"/>
        <end position="25"/>
    </location>
</feature>
<dbReference type="PANTHER" id="PTHR37841">
    <property type="entry name" value="GLR2918 PROTEIN"/>
    <property type="match status" value="1"/>
</dbReference>
<dbReference type="STRING" id="927664.SAMN05421780_110103"/>
<evidence type="ECO:0000256" key="1">
    <source>
        <dbReference type="SAM" id="Phobius"/>
    </source>
</evidence>
<name>A0A1I1MBC7_9BACT</name>
<feature type="transmembrane region" description="Helical" evidence="1">
    <location>
        <begin position="37"/>
        <end position="58"/>
    </location>
</feature>
<protein>
    <submittedName>
        <fullName evidence="2">WG containing repeat-containing protein</fullName>
    </submittedName>
</protein>
<proteinExistence type="predicted"/>
<dbReference type="InterPro" id="IPR032774">
    <property type="entry name" value="WG_beta_rep"/>
</dbReference>
<evidence type="ECO:0000313" key="3">
    <source>
        <dbReference type="Proteomes" id="UP000199514"/>
    </source>
</evidence>
<accession>A0A1I1MBC7</accession>
<dbReference type="RefSeq" id="WP_091515167.1">
    <property type="nucleotide sequence ID" value="NZ_FOLE01000010.1"/>
</dbReference>
<dbReference type="AlphaFoldDB" id="A0A1I1MBC7"/>
<dbReference type="OrthoDB" id="2485468at2"/>
<organism evidence="2 3">
    <name type="scientific">Flexibacter flexilis DSM 6793</name>
    <dbReference type="NCBI Taxonomy" id="927664"/>
    <lineage>
        <taxon>Bacteria</taxon>
        <taxon>Pseudomonadati</taxon>
        <taxon>Bacteroidota</taxon>
        <taxon>Cytophagia</taxon>
        <taxon>Cytophagales</taxon>
        <taxon>Flexibacteraceae</taxon>
        <taxon>Flexibacter</taxon>
    </lineage>
</organism>
<keyword evidence="1" id="KW-1133">Transmembrane helix</keyword>
<keyword evidence="1" id="KW-0812">Transmembrane</keyword>